<keyword evidence="4 7" id="KW-0812">Transmembrane</keyword>
<dbReference type="AlphaFoldDB" id="A0A0D8FUB9"/>
<evidence type="ECO:0000256" key="3">
    <source>
        <dbReference type="ARBA" id="ARBA00022475"/>
    </source>
</evidence>
<keyword evidence="6 7" id="KW-0472">Membrane</keyword>
<dbReference type="STRING" id="1121877.FEAC_14880"/>
<feature type="transmembrane region" description="Helical" evidence="7">
    <location>
        <begin position="391"/>
        <end position="413"/>
    </location>
</feature>
<protein>
    <submittedName>
        <fullName evidence="8">Enterobactin exporter EntS</fullName>
    </submittedName>
</protein>
<dbReference type="InterPro" id="IPR036259">
    <property type="entry name" value="MFS_trans_sf"/>
</dbReference>
<feature type="transmembrane region" description="Helical" evidence="7">
    <location>
        <begin position="267"/>
        <end position="289"/>
    </location>
</feature>
<dbReference type="Pfam" id="PF05977">
    <property type="entry name" value="MFS_3"/>
    <property type="match status" value="1"/>
</dbReference>
<dbReference type="RefSeq" id="WP_052565960.1">
    <property type="nucleotide sequence ID" value="NZ_JQKF01000010.1"/>
</dbReference>
<dbReference type="PANTHER" id="PTHR23513">
    <property type="entry name" value="INTEGRAL MEMBRANE EFFLUX PROTEIN-RELATED"/>
    <property type="match status" value="1"/>
</dbReference>
<feature type="transmembrane region" description="Helical" evidence="7">
    <location>
        <begin position="325"/>
        <end position="344"/>
    </location>
</feature>
<feature type="transmembrane region" description="Helical" evidence="7">
    <location>
        <begin position="365"/>
        <end position="385"/>
    </location>
</feature>
<gene>
    <name evidence="8" type="ORF">FEAC_14880</name>
</gene>
<dbReference type="PANTHER" id="PTHR23513:SF6">
    <property type="entry name" value="MAJOR FACILITATOR SUPERFAMILY ASSOCIATED DOMAIN-CONTAINING PROTEIN"/>
    <property type="match status" value="1"/>
</dbReference>
<keyword evidence="2" id="KW-0813">Transport</keyword>
<dbReference type="OrthoDB" id="145388at2"/>
<keyword evidence="5 7" id="KW-1133">Transmembrane helix</keyword>
<feature type="transmembrane region" description="Helical" evidence="7">
    <location>
        <begin position="28"/>
        <end position="53"/>
    </location>
</feature>
<dbReference type="EMBL" id="JXUW01000012">
    <property type="protein sequence ID" value="KJE76701.1"/>
    <property type="molecule type" value="Genomic_DNA"/>
</dbReference>
<feature type="transmembrane region" description="Helical" evidence="7">
    <location>
        <begin position="92"/>
        <end position="109"/>
    </location>
</feature>
<feature type="transmembrane region" description="Helical" evidence="7">
    <location>
        <begin position="236"/>
        <end position="261"/>
    </location>
</feature>
<feature type="transmembrane region" description="Helical" evidence="7">
    <location>
        <begin position="185"/>
        <end position="206"/>
    </location>
</feature>
<sequence>MTEALGPGRRDRRPWLRLRSSNFGLHRLLLAQGGSFLGDGLVLAAFPLIAVHVSRTPAAVAGVGLAATLPQLLVALPAGLATDRAERRTTMARAAMLAAVALATLAVLLDSVPVGLAVLDLVTFVVGSAQVLIAATGSALLPQVVGSDGLERANAWLFSMQHAVGSLGGPPLAGVLVAVGLVAPMWTAAGCYALAAVVLASSGTAFHGSDAKRASSLRADVVEGLKLVVGHRQLRAFMATTAIANVASEGVLVVLVLYAVAPGPLELSGVGYGLLLSCFAVGGITGAAATKRLRRVGRGKLLAGSVLAIAVGLAGPGMLVDPYSAGLALAIAGFGVGCYNVTTVSFRQRVVPAAILGRATAAYRLVALGAVPLGAVLGGVSAKLLGLRGSFLAAGALTLLCLAGIAAVSEGALRSAES</sequence>
<comment type="subcellular location">
    <subcellularLocation>
        <location evidence="1">Cell membrane</location>
        <topology evidence="1">Multi-pass membrane protein</topology>
    </subcellularLocation>
</comment>
<dbReference type="GeneID" id="78372676"/>
<evidence type="ECO:0000256" key="4">
    <source>
        <dbReference type="ARBA" id="ARBA00022692"/>
    </source>
</evidence>
<dbReference type="GO" id="GO:0005886">
    <property type="term" value="C:plasma membrane"/>
    <property type="evidence" value="ECO:0007669"/>
    <property type="project" value="UniProtKB-SubCell"/>
</dbReference>
<dbReference type="CDD" id="cd06173">
    <property type="entry name" value="MFS_MefA_like"/>
    <property type="match status" value="1"/>
</dbReference>
<reference evidence="8 9" key="1">
    <citation type="submission" date="2015-01" db="EMBL/GenBank/DDBJ databases">
        <title>Draft genome of the acidophilic iron oxidizer Ferrimicrobium acidiphilum strain T23.</title>
        <authorList>
            <person name="Poehlein A."/>
            <person name="Eisen S."/>
            <person name="Schloemann M."/>
            <person name="Johnson B.D."/>
            <person name="Daniel R."/>
            <person name="Muehling M."/>
        </authorList>
    </citation>
    <scope>NUCLEOTIDE SEQUENCE [LARGE SCALE GENOMIC DNA]</scope>
    <source>
        <strain evidence="8 9">T23</strain>
    </source>
</reference>
<keyword evidence="9" id="KW-1185">Reference proteome</keyword>
<proteinExistence type="predicted"/>
<evidence type="ECO:0000256" key="2">
    <source>
        <dbReference type="ARBA" id="ARBA00022448"/>
    </source>
</evidence>
<dbReference type="SUPFAM" id="SSF103473">
    <property type="entry name" value="MFS general substrate transporter"/>
    <property type="match status" value="1"/>
</dbReference>
<accession>A0A0D8FUB9</accession>
<evidence type="ECO:0000256" key="7">
    <source>
        <dbReference type="SAM" id="Phobius"/>
    </source>
</evidence>
<evidence type="ECO:0000256" key="6">
    <source>
        <dbReference type="ARBA" id="ARBA00023136"/>
    </source>
</evidence>
<name>A0A0D8FUB9_9ACTN</name>
<feature type="transmembrane region" description="Helical" evidence="7">
    <location>
        <begin position="59"/>
        <end position="80"/>
    </location>
</feature>
<evidence type="ECO:0000313" key="9">
    <source>
        <dbReference type="Proteomes" id="UP000032336"/>
    </source>
</evidence>
<feature type="transmembrane region" description="Helical" evidence="7">
    <location>
        <begin position="301"/>
        <end position="319"/>
    </location>
</feature>
<evidence type="ECO:0000313" key="8">
    <source>
        <dbReference type="EMBL" id="KJE76701.1"/>
    </source>
</evidence>
<organism evidence="8 9">
    <name type="scientific">Ferrimicrobium acidiphilum DSM 19497</name>
    <dbReference type="NCBI Taxonomy" id="1121877"/>
    <lineage>
        <taxon>Bacteria</taxon>
        <taxon>Bacillati</taxon>
        <taxon>Actinomycetota</taxon>
        <taxon>Acidimicrobiia</taxon>
        <taxon>Acidimicrobiales</taxon>
        <taxon>Acidimicrobiaceae</taxon>
        <taxon>Ferrimicrobium</taxon>
    </lineage>
</organism>
<dbReference type="Gene3D" id="1.20.1250.20">
    <property type="entry name" value="MFS general substrate transporter like domains"/>
    <property type="match status" value="1"/>
</dbReference>
<comment type="caution">
    <text evidence="8">The sequence shown here is derived from an EMBL/GenBank/DDBJ whole genome shotgun (WGS) entry which is preliminary data.</text>
</comment>
<dbReference type="InterPro" id="IPR010290">
    <property type="entry name" value="TM_effector"/>
</dbReference>
<evidence type="ECO:0000256" key="1">
    <source>
        <dbReference type="ARBA" id="ARBA00004651"/>
    </source>
</evidence>
<dbReference type="eggNOG" id="COG2814">
    <property type="taxonomic scope" value="Bacteria"/>
</dbReference>
<keyword evidence="3" id="KW-1003">Cell membrane</keyword>
<evidence type="ECO:0000256" key="5">
    <source>
        <dbReference type="ARBA" id="ARBA00022989"/>
    </source>
</evidence>
<dbReference type="Proteomes" id="UP000032336">
    <property type="component" value="Unassembled WGS sequence"/>
</dbReference>